<dbReference type="Gene3D" id="3.90.78.10">
    <property type="entry name" value="UDP-N-acetylenolpyruvoylglucosamine reductase, C-terminal domain"/>
    <property type="match status" value="1"/>
</dbReference>
<evidence type="ECO:0000256" key="8">
    <source>
        <dbReference type="ARBA" id="ARBA00022490"/>
    </source>
</evidence>
<keyword evidence="9 20" id="KW-0132">Cell division</keyword>
<keyword evidence="8 20" id="KW-0963">Cytoplasm</keyword>
<feature type="domain" description="FAD-binding PCMH-type" evidence="21">
    <location>
        <begin position="25"/>
        <end position="196"/>
    </location>
</feature>
<evidence type="ECO:0000256" key="12">
    <source>
        <dbReference type="ARBA" id="ARBA00022857"/>
    </source>
</evidence>
<comment type="caution">
    <text evidence="22">The sequence shown here is derived from an EMBL/GenBank/DDBJ whole genome shotgun (WGS) entry which is preliminary data.</text>
</comment>
<dbReference type="InterPro" id="IPR036635">
    <property type="entry name" value="MurB_C_sf"/>
</dbReference>
<dbReference type="InterPro" id="IPR006094">
    <property type="entry name" value="Oxid_FAD_bind_N"/>
</dbReference>
<dbReference type="RefSeq" id="WP_248206269.1">
    <property type="nucleotide sequence ID" value="NZ_JALNMH010000003.1"/>
</dbReference>
<feature type="active site" description="Proton donor" evidence="20">
    <location>
        <position position="246"/>
    </location>
</feature>
<sequence>MDSLPEMSGYLLRENAPLQARNTFGVPATADLLAEVRSLEGLQQLLDAPFVQGLPMLVLGEGSNLLLVGRVPGLVLSLGLPGLKVIDEDAGRVRVLAEAGERWDDLVRWSVGRGLHGLENMALIPGSVGACPIQNIGAYGADVSQTLAWVEAWDLDTRRLRRLDRTECAFGYRDSRFKRESGRWIILRVAFDLQREAPLRLDYPGVREELAVIGVDPPRPLHVAEAISRIRARKLPLPALLGNAGSFFKNPEIPGARIEAMLERHPGMPNWPAAEGQVKLSAGWLIEQAGWRGFREGDAGVAEQHALVLVNHGRADGAQILELARRIAASVRERFGVDLEPEPRLVGASW</sequence>
<dbReference type="InterPro" id="IPR016166">
    <property type="entry name" value="FAD-bd_PCMH"/>
</dbReference>
<dbReference type="InterPro" id="IPR011601">
    <property type="entry name" value="MurB_C"/>
</dbReference>
<keyword evidence="10 20" id="KW-0285">Flavoprotein</keyword>
<dbReference type="EMBL" id="JALNMH010000003">
    <property type="protein sequence ID" value="MCK7593142.1"/>
    <property type="molecule type" value="Genomic_DNA"/>
</dbReference>
<dbReference type="InterPro" id="IPR003170">
    <property type="entry name" value="MurB"/>
</dbReference>
<dbReference type="NCBIfam" id="TIGR00179">
    <property type="entry name" value="murB"/>
    <property type="match status" value="1"/>
</dbReference>
<evidence type="ECO:0000256" key="11">
    <source>
        <dbReference type="ARBA" id="ARBA00022827"/>
    </source>
</evidence>
<dbReference type="SUPFAM" id="SSF56194">
    <property type="entry name" value="Uridine diphospho-N-Acetylenolpyruvylglucosamine reductase, MurB, C-terminal domain"/>
    <property type="match status" value="1"/>
</dbReference>
<protein>
    <recommendedName>
        <fullName evidence="7 20">UDP-N-acetylenolpyruvoylglucosamine reductase</fullName>
        <ecNumber evidence="6 20">1.3.1.98</ecNumber>
    </recommendedName>
    <alternativeName>
        <fullName evidence="18 20">UDP-N-acetylmuramate dehydrogenase</fullName>
    </alternativeName>
</protein>
<keyword evidence="16 20" id="KW-0131">Cell cycle</keyword>
<keyword evidence="12 20" id="KW-0521">NADP</keyword>
<keyword evidence="13 20" id="KW-0133">Cell shape</keyword>
<evidence type="ECO:0000256" key="3">
    <source>
        <dbReference type="ARBA" id="ARBA00004496"/>
    </source>
</evidence>
<keyword evidence="14 20" id="KW-0573">Peptidoglycan synthesis</keyword>
<dbReference type="InterPro" id="IPR036318">
    <property type="entry name" value="FAD-bd_PCMH-like_sf"/>
</dbReference>
<dbReference type="Gene3D" id="3.30.43.10">
    <property type="entry name" value="Uridine Diphospho-n-acetylenolpyruvylglucosamine Reductase, domain 2"/>
    <property type="match status" value="1"/>
</dbReference>
<evidence type="ECO:0000259" key="21">
    <source>
        <dbReference type="PROSITE" id="PS51387"/>
    </source>
</evidence>
<dbReference type="PROSITE" id="PS51387">
    <property type="entry name" value="FAD_PCMH"/>
    <property type="match status" value="1"/>
</dbReference>
<comment type="pathway">
    <text evidence="4 20">Cell wall biogenesis; peptidoglycan biosynthesis.</text>
</comment>
<evidence type="ECO:0000256" key="13">
    <source>
        <dbReference type="ARBA" id="ARBA00022960"/>
    </source>
</evidence>
<evidence type="ECO:0000256" key="7">
    <source>
        <dbReference type="ARBA" id="ARBA00015188"/>
    </source>
</evidence>
<dbReference type="EC" id="1.3.1.98" evidence="6 20"/>
<evidence type="ECO:0000256" key="4">
    <source>
        <dbReference type="ARBA" id="ARBA00004752"/>
    </source>
</evidence>
<dbReference type="Gene3D" id="3.30.465.10">
    <property type="match status" value="1"/>
</dbReference>
<keyword evidence="11 20" id="KW-0274">FAD</keyword>
<organism evidence="22 23">
    <name type="scientific">Pseudomarimonas salicorniae</name>
    <dbReference type="NCBI Taxonomy" id="2933270"/>
    <lineage>
        <taxon>Bacteria</taxon>
        <taxon>Pseudomonadati</taxon>
        <taxon>Pseudomonadota</taxon>
        <taxon>Gammaproteobacteria</taxon>
        <taxon>Lysobacterales</taxon>
        <taxon>Lysobacteraceae</taxon>
        <taxon>Pseudomarimonas</taxon>
    </lineage>
</organism>
<evidence type="ECO:0000256" key="10">
    <source>
        <dbReference type="ARBA" id="ARBA00022630"/>
    </source>
</evidence>
<evidence type="ECO:0000256" key="16">
    <source>
        <dbReference type="ARBA" id="ARBA00023306"/>
    </source>
</evidence>
<reference evidence="22" key="1">
    <citation type="submission" date="2022-04" db="EMBL/GenBank/DDBJ databases">
        <title>Lysobacter sp. CAU 1642 isolated from sea sand.</title>
        <authorList>
            <person name="Kim W."/>
        </authorList>
    </citation>
    <scope>NUCLEOTIDE SEQUENCE</scope>
    <source>
        <strain evidence="22">CAU 1642</strain>
    </source>
</reference>
<keyword evidence="17 20" id="KW-0961">Cell wall biogenesis/degradation</keyword>
<evidence type="ECO:0000256" key="20">
    <source>
        <dbReference type="HAMAP-Rule" id="MF_00037"/>
    </source>
</evidence>
<evidence type="ECO:0000256" key="6">
    <source>
        <dbReference type="ARBA" id="ARBA00012518"/>
    </source>
</evidence>
<dbReference type="InterPro" id="IPR016169">
    <property type="entry name" value="FAD-bd_PCMH_sub2"/>
</dbReference>
<evidence type="ECO:0000256" key="2">
    <source>
        <dbReference type="ARBA" id="ARBA00003921"/>
    </source>
</evidence>
<comment type="catalytic activity">
    <reaction evidence="19 20">
        <text>UDP-N-acetyl-alpha-D-muramate + NADP(+) = UDP-N-acetyl-3-O-(1-carboxyvinyl)-alpha-D-glucosamine + NADPH + H(+)</text>
        <dbReference type="Rhea" id="RHEA:12248"/>
        <dbReference type="ChEBI" id="CHEBI:15378"/>
        <dbReference type="ChEBI" id="CHEBI:57783"/>
        <dbReference type="ChEBI" id="CHEBI:58349"/>
        <dbReference type="ChEBI" id="CHEBI:68483"/>
        <dbReference type="ChEBI" id="CHEBI:70757"/>
        <dbReference type="EC" id="1.3.1.98"/>
    </reaction>
</comment>
<keyword evidence="15 20" id="KW-0560">Oxidoreductase</keyword>
<evidence type="ECO:0000256" key="14">
    <source>
        <dbReference type="ARBA" id="ARBA00022984"/>
    </source>
</evidence>
<dbReference type="SUPFAM" id="SSF56176">
    <property type="entry name" value="FAD-binding/transporter-associated domain-like"/>
    <property type="match status" value="1"/>
</dbReference>
<dbReference type="Pfam" id="PF01565">
    <property type="entry name" value="FAD_binding_4"/>
    <property type="match status" value="1"/>
</dbReference>
<evidence type="ECO:0000256" key="19">
    <source>
        <dbReference type="ARBA" id="ARBA00048914"/>
    </source>
</evidence>
<comment type="subcellular location">
    <subcellularLocation>
        <location evidence="3 20">Cytoplasm</location>
    </subcellularLocation>
</comment>
<dbReference type="NCBIfam" id="NF000755">
    <property type="entry name" value="PRK00046.1"/>
    <property type="match status" value="1"/>
</dbReference>
<comment type="function">
    <text evidence="2 20">Cell wall formation.</text>
</comment>
<dbReference type="Pfam" id="PF02873">
    <property type="entry name" value="MurB_C"/>
    <property type="match status" value="1"/>
</dbReference>
<accession>A0ABT0GGG0</accession>
<dbReference type="HAMAP" id="MF_00037">
    <property type="entry name" value="MurB"/>
    <property type="match status" value="1"/>
</dbReference>
<comment type="similarity">
    <text evidence="5 20">Belongs to the MurB family.</text>
</comment>
<dbReference type="Proteomes" id="UP001431449">
    <property type="component" value="Unassembled WGS sequence"/>
</dbReference>
<dbReference type="NCBIfam" id="NF010478">
    <property type="entry name" value="PRK13903.1"/>
    <property type="match status" value="1"/>
</dbReference>
<dbReference type="InterPro" id="IPR016167">
    <property type="entry name" value="FAD-bd_PCMH_sub1"/>
</dbReference>
<dbReference type="GO" id="GO:0008762">
    <property type="term" value="F:UDP-N-acetylmuramate dehydrogenase activity"/>
    <property type="evidence" value="ECO:0007669"/>
    <property type="project" value="UniProtKB-EC"/>
</dbReference>
<evidence type="ECO:0000256" key="17">
    <source>
        <dbReference type="ARBA" id="ARBA00023316"/>
    </source>
</evidence>
<evidence type="ECO:0000313" key="22">
    <source>
        <dbReference type="EMBL" id="MCK7593142.1"/>
    </source>
</evidence>
<evidence type="ECO:0000256" key="9">
    <source>
        <dbReference type="ARBA" id="ARBA00022618"/>
    </source>
</evidence>
<dbReference type="PANTHER" id="PTHR21071:SF4">
    <property type="entry name" value="UDP-N-ACETYLENOLPYRUVOYLGLUCOSAMINE REDUCTASE"/>
    <property type="match status" value="1"/>
</dbReference>
<evidence type="ECO:0000256" key="1">
    <source>
        <dbReference type="ARBA" id="ARBA00001974"/>
    </source>
</evidence>
<name>A0ABT0GGG0_9GAMM</name>
<proteinExistence type="inferred from homology"/>
<evidence type="ECO:0000256" key="5">
    <source>
        <dbReference type="ARBA" id="ARBA00010485"/>
    </source>
</evidence>
<comment type="cofactor">
    <cofactor evidence="1 20">
        <name>FAD</name>
        <dbReference type="ChEBI" id="CHEBI:57692"/>
    </cofactor>
</comment>
<feature type="active site" evidence="20">
    <location>
        <position position="173"/>
    </location>
</feature>
<evidence type="ECO:0000256" key="15">
    <source>
        <dbReference type="ARBA" id="ARBA00023002"/>
    </source>
</evidence>
<evidence type="ECO:0000313" key="23">
    <source>
        <dbReference type="Proteomes" id="UP001431449"/>
    </source>
</evidence>
<evidence type="ECO:0000256" key="18">
    <source>
        <dbReference type="ARBA" id="ARBA00031026"/>
    </source>
</evidence>
<keyword evidence="23" id="KW-1185">Reference proteome</keyword>
<feature type="active site" evidence="20">
    <location>
        <position position="342"/>
    </location>
</feature>
<dbReference type="PANTHER" id="PTHR21071">
    <property type="entry name" value="UDP-N-ACETYLENOLPYRUVOYLGLUCOSAMINE REDUCTASE"/>
    <property type="match status" value="1"/>
</dbReference>
<gene>
    <name evidence="20 22" type="primary">murB</name>
    <name evidence="22" type="ORF">M0G41_05600</name>
</gene>